<evidence type="ECO:0000256" key="7">
    <source>
        <dbReference type="ARBA" id="ARBA00023098"/>
    </source>
</evidence>
<comment type="subcellular location">
    <subcellularLocation>
        <location evidence="1">Membrane</location>
        <topology evidence="1">Multi-pass membrane protein</topology>
    </subcellularLocation>
</comment>
<gene>
    <name evidence="14" type="ORF">TPAR_06563</name>
</gene>
<evidence type="ECO:0000256" key="4">
    <source>
        <dbReference type="ARBA" id="ARBA00022857"/>
    </source>
</evidence>
<organism evidence="14 15">
    <name type="scientific">Tolypocladium paradoxum</name>
    <dbReference type="NCBI Taxonomy" id="94208"/>
    <lineage>
        <taxon>Eukaryota</taxon>
        <taxon>Fungi</taxon>
        <taxon>Dikarya</taxon>
        <taxon>Ascomycota</taxon>
        <taxon>Pezizomycotina</taxon>
        <taxon>Sordariomycetes</taxon>
        <taxon>Hypocreomycetidae</taxon>
        <taxon>Hypocreales</taxon>
        <taxon>Ophiocordycipitaceae</taxon>
        <taxon>Tolypocladium</taxon>
    </lineage>
</organism>
<comment type="function">
    <text evidence="9">Catalyzes the reduction of all-trans-retinal to all-trans-retinol in the presence of NADPH.</text>
</comment>
<dbReference type="Gene3D" id="3.40.50.720">
    <property type="entry name" value="NAD(P)-binding Rossmann-like Domain"/>
    <property type="match status" value="1"/>
</dbReference>
<proteinExistence type="inferred from homology"/>
<evidence type="ECO:0000256" key="1">
    <source>
        <dbReference type="ARBA" id="ARBA00004141"/>
    </source>
</evidence>
<dbReference type="FunFam" id="3.40.50.720:FF:000131">
    <property type="entry name" value="Short-chain dehydrogenase/reductase 3"/>
    <property type="match status" value="1"/>
</dbReference>
<sequence>MPMRNGILPREGFCADVVLKLIRRTALNPALLLALVLVARLTKKGQDLSILHPTAARRLRILLYYALARRASAWLSDRVRNNWTDDRYDWSREIVLVTGGAAGIGGSMVRFLEEKGIKVVVLDIQPMPFATCDLGAPPVDPTTASKVRHFHCDIRSPESVNAVADTIRADVGHPTVIINNAGVVRGKTLLDSEPGDVRFTFDVNTLAHFWIIKAFLPNMVARNHGMVVTVSSFASWLTIPNMVDYGASKAAAMALHEGITSELTTRYNAPKVRTVSVHPGHTRTALFKGFDQGAGFLLPQLEPDSIAEAVVRQVLTGRSGHVILPEAGGSLAALRAYPDWYSIRVRARAQGSMRRWSGRQVVEDVDASYDGGKDSQQDEASESTVLVSGE</sequence>
<keyword evidence="7" id="KW-0443">Lipid metabolism</keyword>
<evidence type="ECO:0000256" key="6">
    <source>
        <dbReference type="ARBA" id="ARBA00023002"/>
    </source>
</evidence>
<keyword evidence="3" id="KW-0812">Transmembrane</keyword>
<evidence type="ECO:0000256" key="11">
    <source>
        <dbReference type="ARBA" id="ARBA00082544"/>
    </source>
</evidence>
<evidence type="ECO:0000256" key="9">
    <source>
        <dbReference type="ARBA" id="ARBA00059620"/>
    </source>
</evidence>
<dbReference type="PANTHER" id="PTHR24322:SF736">
    <property type="entry name" value="RETINOL DEHYDROGENASE 10"/>
    <property type="match status" value="1"/>
</dbReference>
<dbReference type="SUPFAM" id="SSF51735">
    <property type="entry name" value="NAD(P)-binding Rossmann-fold domains"/>
    <property type="match status" value="1"/>
</dbReference>
<dbReference type="Proteomes" id="UP000237481">
    <property type="component" value="Unassembled WGS sequence"/>
</dbReference>
<evidence type="ECO:0000256" key="12">
    <source>
        <dbReference type="RuleBase" id="RU000363"/>
    </source>
</evidence>
<comment type="similarity">
    <text evidence="2 12">Belongs to the short-chain dehydrogenases/reductases (SDR) family.</text>
</comment>
<dbReference type="GO" id="GO:0052650">
    <property type="term" value="F:all-trans-retinol dehydrogenase (NADP+) activity"/>
    <property type="evidence" value="ECO:0007669"/>
    <property type="project" value="UniProtKB-ARBA"/>
</dbReference>
<dbReference type="AlphaFoldDB" id="A0A2S4KSQ0"/>
<keyword evidence="5" id="KW-1133">Transmembrane helix</keyword>
<evidence type="ECO:0000256" key="5">
    <source>
        <dbReference type="ARBA" id="ARBA00022989"/>
    </source>
</evidence>
<dbReference type="Pfam" id="PF00106">
    <property type="entry name" value="adh_short"/>
    <property type="match status" value="1"/>
</dbReference>
<evidence type="ECO:0000256" key="3">
    <source>
        <dbReference type="ARBA" id="ARBA00022692"/>
    </source>
</evidence>
<evidence type="ECO:0000256" key="8">
    <source>
        <dbReference type="ARBA" id="ARBA00023136"/>
    </source>
</evidence>
<dbReference type="PRINTS" id="PR00080">
    <property type="entry name" value="SDRFAMILY"/>
</dbReference>
<evidence type="ECO:0000313" key="14">
    <source>
        <dbReference type="EMBL" id="POR33232.1"/>
    </source>
</evidence>
<comment type="caution">
    <text evidence="14">The sequence shown here is derived from an EMBL/GenBank/DDBJ whole genome shotgun (WGS) entry which is preliminary data.</text>
</comment>
<protein>
    <recommendedName>
        <fullName evidence="10">Short-chain dehydrogenase/reductase 3</fullName>
    </recommendedName>
    <alternativeName>
        <fullName evidence="11">Retinal short-chain dehydrogenase/reductase 1</fullName>
    </alternativeName>
</protein>
<dbReference type="STRING" id="94208.A0A2S4KSQ0"/>
<dbReference type="PRINTS" id="PR00081">
    <property type="entry name" value="GDHRDH"/>
</dbReference>
<dbReference type="OrthoDB" id="10253736at2759"/>
<dbReference type="GO" id="GO:0016020">
    <property type="term" value="C:membrane"/>
    <property type="evidence" value="ECO:0007669"/>
    <property type="project" value="UniProtKB-SubCell"/>
</dbReference>
<dbReference type="InterPro" id="IPR002347">
    <property type="entry name" value="SDR_fam"/>
</dbReference>
<accession>A0A2S4KSQ0</accession>
<evidence type="ECO:0000256" key="10">
    <source>
        <dbReference type="ARBA" id="ARBA00068717"/>
    </source>
</evidence>
<reference evidence="14 15" key="1">
    <citation type="submission" date="2018-01" db="EMBL/GenBank/DDBJ databases">
        <title>Harnessing the power of phylogenomics to disentangle the directionality and signatures of interkingdom host jumping in the parasitic fungal genus Tolypocladium.</title>
        <authorList>
            <person name="Quandt C.A."/>
            <person name="Patterson W."/>
            <person name="Spatafora J.W."/>
        </authorList>
    </citation>
    <scope>NUCLEOTIDE SEQUENCE [LARGE SCALE GENOMIC DNA]</scope>
    <source>
        <strain evidence="14 15">NRBC 100945</strain>
    </source>
</reference>
<feature type="region of interest" description="Disordered" evidence="13">
    <location>
        <begin position="367"/>
        <end position="390"/>
    </location>
</feature>
<evidence type="ECO:0000256" key="2">
    <source>
        <dbReference type="ARBA" id="ARBA00006484"/>
    </source>
</evidence>
<dbReference type="EMBL" id="PKSG01000716">
    <property type="protein sequence ID" value="POR33232.1"/>
    <property type="molecule type" value="Genomic_DNA"/>
</dbReference>
<keyword evidence="4" id="KW-0521">NADP</keyword>
<evidence type="ECO:0000256" key="13">
    <source>
        <dbReference type="SAM" id="MobiDB-lite"/>
    </source>
</evidence>
<evidence type="ECO:0000313" key="15">
    <source>
        <dbReference type="Proteomes" id="UP000237481"/>
    </source>
</evidence>
<keyword evidence="6" id="KW-0560">Oxidoreductase</keyword>
<dbReference type="CDD" id="cd05339">
    <property type="entry name" value="17beta-HSDXI-like_SDR_c"/>
    <property type="match status" value="1"/>
</dbReference>
<name>A0A2S4KSQ0_9HYPO</name>
<dbReference type="PANTHER" id="PTHR24322">
    <property type="entry name" value="PKSB"/>
    <property type="match status" value="1"/>
</dbReference>
<keyword evidence="15" id="KW-1185">Reference proteome</keyword>
<keyword evidence="8" id="KW-0472">Membrane</keyword>
<dbReference type="InterPro" id="IPR036291">
    <property type="entry name" value="NAD(P)-bd_dom_sf"/>
</dbReference>